<dbReference type="KEGG" id="cai:Caci_7725"/>
<dbReference type="eggNOG" id="COG1396">
    <property type="taxonomic scope" value="Bacteria"/>
</dbReference>
<dbReference type="SUPFAM" id="SSF47413">
    <property type="entry name" value="lambda repressor-like DNA-binding domains"/>
    <property type="match status" value="1"/>
</dbReference>
<dbReference type="STRING" id="479433.Caci_7725"/>
<dbReference type="PANTHER" id="PTHR35010:SF2">
    <property type="entry name" value="BLL4672 PROTEIN"/>
    <property type="match status" value="1"/>
</dbReference>
<dbReference type="EMBL" id="CP001700">
    <property type="protein sequence ID" value="ACU76549.1"/>
    <property type="molecule type" value="Genomic_DNA"/>
</dbReference>
<feature type="domain" description="HTH cro/C1-type" evidence="1">
    <location>
        <begin position="47"/>
        <end position="94"/>
    </location>
</feature>
<dbReference type="Gene3D" id="1.10.260.40">
    <property type="entry name" value="lambda repressor-like DNA-binding domains"/>
    <property type="match status" value="1"/>
</dbReference>
<dbReference type="SMART" id="SM00530">
    <property type="entry name" value="HTH_XRE"/>
    <property type="match status" value="1"/>
</dbReference>
<proteinExistence type="predicted"/>
<sequence length="299" mass="33243">MLGRTVSIDRRIDRRAELSEFLRSRRARLNPGDVGLPDYGGRRRVPGLRREELALTAGVSVDHYVRLEQGRAVQFSEEVLDAVARALRLDPTECEHLYRLARPYSAQVYQGTGKREPQKVRPGLRRLLESATDVPAYVVGLGTDVLAWNQLAAALLIDFGTLAPHERNLAWLLCHDEGFRALFTDPVAKMQDIAAYLRLDIGRHPDDPALGTLIAELCRDADFAAEWARHDVRDKTHGSYTYRNPVVGEITLDYETFRAPDDPDQALILQTAPEGSPGEAALQLLAAWPQTVTASSTAP</sequence>
<evidence type="ECO:0000313" key="2">
    <source>
        <dbReference type="EMBL" id="ACU76549.1"/>
    </source>
</evidence>
<name>C7QDW1_CATAD</name>
<dbReference type="PANTHER" id="PTHR35010">
    <property type="entry name" value="BLL4672 PROTEIN-RELATED"/>
    <property type="match status" value="1"/>
</dbReference>
<organism evidence="2 3">
    <name type="scientific">Catenulispora acidiphila (strain DSM 44928 / JCM 14897 / NBRC 102108 / NRRL B-24433 / ID139908)</name>
    <dbReference type="NCBI Taxonomy" id="479433"/>
    <lineage>
        <taxon>Bacteria</taxon>
        <taxon>Bacillati</taxon>
        <taxon>Actinomycetota</taxon>
        <taxon>Actinomycetes</taxon>
        <taxon>Catenulisporales</taxon>
        <taxon>Catenulisporaceae</taxon>
        <taxon>Catenulispora</taxon>
    </lineage>
</organism>
<reference evidence="2 3" key="1">
    <citation type="journal article" date="2009" name="Stand. Genomic Sci.">
        <title>Complete genome sequence of Catenulispora acidiphila type strain (ID 139908).</title>
        <authorList>
            <person name="Copeland A."/>
            <person name="Lapidus A."/>
            <person name="Glavina Del Rio T."/>
            <person name="Nolan M."/>
            <person name="Lucas S."/>
            <person name="Chen F."/>
            <person name="Tice H."/>
            <person name="Cheng J.F."/>
            <person name="Bruce D."/>
            <person name="Goodwin L."/>
            <person name="Pitluck S."/>
            <person name="Mikhailova N."/>
            <person name="Pati A."/>
            <person name="Ivanova N."/>
            <person name="Mavromatis K."/>
            <person name="Chen A."/>
            <person name="Palaniappan K."/>
            <person name="Chain P."/>
            <person name="Land M."/>
            <person name="Hauser L."/>
            <person name="Chang Y.J."/>
            <person name="Jeffries C.D."/>
            <person name="Chertkov O."/>
            <person name="Brettin T."/>
            <person name="Detter J.C."/>
            <person name="Han C."/>
            <person name="Ali Z."/>
            <person name="Tindall B.J."/>
            <person name="Goker M."/>
            <person name="Bristow J."/>
            <person name="Eisen J.A."/>
            <person name="Markowitz V."/>
            <person name="Hugenholtz P."/>
            <person name="Kyrpides N.C."/>
            <person name="Klenk H.P."/>
        </authorList>
    </citation>
    <scope>NUCLEOTIDE SEQUENCE [LARGE SCALE GENOMIC DNA]</scope>
    <source>
        <strain evidence="3">DSM 44928 / JCM 14897 / NBRC 102108 / NRRL B-24433 / ID139908</strain>
    </source>
</reference>
<dbReference type="CDD" id="cd00093">
    <property type="entry name" value="HTH_XRE"/>
    <property type="match status" value="1"/>
</dbReference>
<dbReference type="InterPro" id="IPR041413">
    <property type="entry name" value="MLTR_LBD"/>
</dbReference>
<evidence type="ECO:0000313" key="3">
    <source>
        <dbReference type="Proteomes" id="UP000000851"/>
    </source>
</evidence>
<gene>
    <name evidence="2" type="ordered locus">Caci_7725</name>
</gene>
<dbReference type="Pfam" id="PF13560">
    <property type="entry name" value="HTH_31"/>
    <property type="match status" value="1"/>
</dbReference>
<keyword evidence="3" id="KW-1185">Reference proteome</keyword>
<dbReference type="AlphaFoldDB" id="C7QDW1"/>
<accession>C7QDW1</accession>
<dbReference type="Pfam" id="PF17765">
    <property type="entry name" value="MLTR_LBD"/>
    <property type="match status" value="1"/>
</dbReference>
<dbReference type="InterPro" id="IPR010982">
    <property type="entry name" value="Lambda_DNA-bd_dom_sf"/>
</dbReference>
<dbReference type="GO" id="GO:0003677">
    <property type="term" value="F:DNA binding"/>
    <property type="evidence" value="ECO:0007669"/>
    <property type="project" value="InterPro"/>
</dbReference>
<dbReference type="InParanoid" id="C7QDW1"/>
<dbReference type="PROSITE" id="PS50943">
    <property type="entry name" value="HTH_CROC1"/>
    <property type="match status" value="1"/>
</dbReference>
<dbReference type="InterPro" id="IPR001387">
    <property type="entry name" value="Cro/C1-type_HTH"/>
</dbReference>
<protein>
    <submittedName>
        <fullName evidence="2">Helix-turn-helix domain protein</fullName>
    </submittedName>
</protein>
<dbReference type="HOGENOM" id="CLU_057862_1_0_11"/>
<dbReference type="Gene3D" id="3.30.450.180">
    <property type="match status" value="1"/>
</dbReference>
<dbReference type="Proteomes" id="UP000000851">
    <property type="component" value="Chromosome"/>
</dbReference>
<evidence type="ECO:0000259" key="1">
    <source>
        <dbReference type="PROSITE" id="PS50943"/>
    </source>
</evidence>